<dbReference type="AlphaFoldDB" id="A0A9P4HFQ4"/>
<gene>
    <name evidence="1" type="ORF">EK21DRAFT_60019</name>
</gene>
<dbReference type="Proteomes" id="UP000799777">
    <property type="component" value="Unassembled WGS sequence"/>
</dbReference>
<comment type="caution">
    <text evidence="1">The sequence shown here is derived from an EMBL/GenBank/DDBJ whole genome shotgun (WGS) entry which is preliminary data.</text>
</comment>
<proteinExistence type="predicted"/>
<reference evidence="1" key="1">
    <citation type="journal article" date="2020" name="Stud. Mycol.">
        <title>101 Dothideomycetes genomes: a test case for predicting lifestyles and emergence of pathogens.</title>
        <authorList>
            <person name="Haridas S."/>
            <person name="Albert R."/>
            <person name="Binder M."/>
            <person name="Bloem J."/>
            <person name="Labutti K."/>
            <person name="Salamov A."/>
            <person name="Andreopoulos B."/>
            <person name="Baker S."/>
            <person name="Barry K."/>
            <person name="Bills G."/>
            <person name="Bluhm B."/>
            <person name="Cannon C."/>
            <person name="Castanera R."/>
            <person name="Culley D."/>
            <person name="Daum C."/>
            <person name="Ezra D."/>
            <person name="Gonzalez J."/>
            <person name="Henrissat B."/>
            <person name="Kuo A."/>
            <person name="Liang C."/>
            <person name="Lipzen A."/>
            <person name="Lutzoni F."/>
            <person name="Magnuson J."/>
            <person name="Mondo S."/>
            <person name="Nolan M."/>
            <person name="Ohm R."/>
            <person name="Pangilinan J."/>
            <person name="Park H.-J."/>
            <person name="Ramirez L."/>
            <person name="Alfaro M."/>
            <person name="Sun H."/>
            <person name="Tritt A."/>
            <person name="Yoshinaga Y."/>
            <person name="Zwiers L.-H."/>
            <person name="Turgeon B."/>
            <person name="Goodwin S."/>
            <person name="Spatafora J."/>
            <person name="Crous P."/>
            <person name="Grigoriev I."/>
        </authorList>
    </citation>
    <scope>NUCLEOTIDE SEQUENCE</scope>
    <source>
        <strain evidence="1">CBS 110217</strain>
    </source>
</reference>
<name>A0A9P4HFQ4_9PLEO</name>
<protein>
    <submittedName>
        <fullName evidence="1">Uncharacterized protein</fullName>
    </submittedName>
</protein>
<keyword evidence="2" id="KW-1185">Reference proteome</keyword>
<dbReference type="EMBL" id="ML978170">
    <property type="protein sequence ID" value="KAF2032799.1"/>
    <property type="molecule type" value="Genomic_DNA"/>
</dbReference>
<accession>A0A9P4HFQ4</accession>
<feature type="non-terminal residue" evidence="1">
    <location>
        <position position="1"/>
    </location>
</feature>
<dbReference type="OrthoDB" id="3691706at2759"/>
<organism evidence="1 2">
    <name type="scientific">Setomelanomma holmii</name>
    <dbReference type="NCBI Taxonomy" id="210430"/>
    <lineage>
        <taxon>Eukaryota</taxon>
        <taxon>Fungi</taxon>
        <taxon>Dikarya</taxon>
        <taxon>Ascomycota</taxon>
        <taxon>Pezizomycotina</taxon>
        <taxon>Dothideomycetes</taxon>
        <taxon>Pleosporomycetidae</taxon>
        <taxon>Pleosporales</taxon>
        <taxon>Pleosporineae</taxon>
        <taxon>Phaeosphaeriaceae</taxon>
        <taxon>Setomelanomma</taxon>
    </lineage>
</organism>
<sequence length="55" mass="6172">LKNSITLVPALITLDYKHSSMLFVAVDASKEGRGAVLEQISSDRKRYLCRFESTL</sequence>
<evidence type="ECO:0000313" key="2">
    <source>
        <dbReference type="Proteomes" id="UP000799777"/>
    </source>
</evidence>
<evidence type="ECO:0000313" key="1">
    <source>
        <dbReference type="EMBL" id="KAF2032799.1"/>
    </source>
</evidence>